<dbReference type="Proteomes" id="UP001500542">
    <property type="component" value="Unassembled WGS sequence"/>
</dbReference>
<evidence type="ECO:0000256" key="1">
    <source>
        <dbReference type="ARBA" id="ARBA00006484"/>
    </source>
</evidence>
<evidence type="ECO:0000256" key="2">
    <source>
        <dbReference type="ARBA" id="ARBA00023002"/>
    </source>
</evidence>
<sequence length="247" mass="25498">MTLKGKTALVTGSSKGLGRAILLKLASQGANVVVNYSRDEAAAKEVQTAAEALGVKAITVAADVSQLDGITKVYDAAVEAFGQIDIVVANAGMEKVNIPVTDVTEEDFDLLFRVNTKGPYFVLREAARRIADNGRIITISSNTTTVPQVGVGLYGTSKVATGYLARVLALELGPRGITVNTIVPGPIDGAGIFTDPANDEYKKSLIAMVPIGRLGTTDDVAGVAAFLAGPDAGLITGQQLVADGGMH</sequence>
<protein>
    <submittedName>
        <fullName evidence="3">SDR family oxidoreductase</fullName>
    </submittedName>
</protein>
<reference evidence="4" key="1">
    <citation type="journal article" date="2019" name="Int. J. Syst. Evol. Microbiol.">
        <title>The Global Catalogue of Microorganisms (GCM) 10K type strain sequencing project: providing services to taxonomists for standard genome sequencing and annotation.</title>
        <authorList>
            <consortium name="The Broad Institute Genomics Platform"/>
            <consortium name="The Broad Institute Genome Sequencing Center for Infectious Disease"/>
            <person name="Wu L."/>
            <person name="Ma J."/>
        </authorList>
    </citation>
    <scope>NUCLEOTIDE SEQUENCE [LARGE SCALE GENOMIC DNA]</scope>
    <source>
        <strain evidence="4">JCM 10977</strain>
    </source>
</reference>
<comment type="similarity">
    <text evidence="1">Belongs to the short-chain dehydrogenases/reductases (SDR) family.</text>
</comment>
<dbReference type="EMBL" id="BAAAHK010000022">
    <property type="protein sequence ID" value="GAA0961792.1"/>
    <property type="molecule type" value="Genomic_DNA"/>
</dbReference>
<dbReference type="InterPro" id="IPR036291">
    <property type="entry name" value="NAD(P)-bd_dom_sf"/>
</dbReference>
<evidence type="ECO:0000313" key="3">
    <source>
        <dbReference type="EMBL" id="GAA0961792.1"/>
    </source>
</evidence>
<dbReference type="SUPFAM" id="SSF51735">
    <property type="entry name" value="NAD(P)-binding Rossmann-fold domains"/>
    <property type="match status" value="1"/>
</dbReference>
<accession>A0ABP4C989</accession>
<proteinExistence type="inferred from homology"/>
<dbReference type="InterPro" id="IPR020904">
    <property type="entry name" value="Sc_DH/Rdtase_CS"/>
</dbReference>
<dbReference type="PRINTS" id="PR00080">
    <property type="entry name" value="SDRFAMILY"/>
</dbReference>
<dbReference type="RefSeq" id="WP_343982997.1">
    <property type="nucleotide sequence ID" value="NZ_BAAAHK010000022.1"/>
</dbReference>
<keyword evidence="2" id="KW-0560">Oxidoreductase</keyword>
<dbReference type="Pfam" id="PF13561">
    <property type="entry name" value="adh_short_C2"/>
    <property type="match status" value="1"/>
</dbReference>
<dbReference type="Gene3D" id="3.40.50.720">
    <property type="entry name" value="NAD(P)-binding Rossmann-like Domain"/>
    <property type="match status" value="1"/>
</dbReference>
<dbReference type="PANTHER" id="PTHR48107">
    <property type="entry name" value="NADPH-DEPENDENT ALDEHYDE REDUCTASE-LIKE PROTEIN, CHLOROPLASTIC-RELATED"/>
    <property type="match status" value="1"/>
</dbReference>
<comment type="caution">
    <text evidence="3">The sequence shown here is derived from an EMBL/GenBank/DDBJ whole genome shotgun (WGS) entry which is preliminary data.</text>
</comment>
<dbReference type="PANTHER" id="PTHR48107:SF7">
    <property type="entry name" value="RE15974P"/>
    <property type="match status" value="1"/>
</dbReference>
<dbReference type="InterPro" id="IPR002347">
    <property type="entry name" value="SDR_fam"/>
</dbReference>
<organism evidence="3 4">
    <name type="scientific">Kribbella koreensis</name>
    <dbReference type="NCBI Taxonomy" id="57909"/>
    <lineage>
        <taxon>Bacteria</taxon>
        <taxon>Bacillati</taxon>
        <taxon>Actinomycetota</taxon>
        <taxon>Actinomycetes</taxon>
        <taxon>Propionibacteriales</taxon>
        <taxon>Kribbellaceae</taxon>
        <taxon>Kribbella</taxon>
    </lineage>
</organism>
<name>A0ABP4C989_9ACTN</name>
<dbReference type="PROSITE" id="PS00061">
    <property type="entry name" value="ADH_SHORT"/>
    <property type="match status" value="1"/>
</dbReference>
<dbReference type="PRINTS" id="PR00081">
    <property type="entry name" value="GDHRDH"/>
</dbReference>
<evidence type="ECO:0000313" key="4">
    <source>
        <dbReference type="Proteomes" id="UP001500542"/>
    </source>
</evidence>
<gene>
    <name evidence="3" type="ORF">GCM10009554_78770</name>
</gene>
<keyword evidence="4" id="KW-1185">Reference proteome</keyword>